<feature type="region of interest" description="Disordered" evidence="7">
    <location>
        <begin position="1"/>
        <end position="25"/>
    </location>
</feature>
<dbReference type="OrthoDB" id="10072335at2759"/>
<sequence length="166" mass="18669">MAETGSVRSSEGASSSYAEEKERSIVTQKIDECKLQLKELNAVRAADVEKFIESTKKVETAHGFGDNPQINRMRHNFERKNRKHTSDSDALQKKLADYEEKLRQINSGEYEPSPTKSSRLRRTGTNIKGMTENVISGPLEIAHKIKSAFGSADDIRSHRSKNFGEL</sequence>
<dbReference type="PANTHER" id="PTHR17613">
    <property type="entry name" value="CEREBRAL PROTEIN-11-RELATED"/>
    <property type="match status" value="1"/>
</dbReference>
<keyword evidence="3" id="KW-0812">Transmembrane</keyword>
<dbReference type="PANTHER" id="PTHR17613:SF14">
    <property type="entry name" value="DEMENTIN, ISOFORM H"/>
    <property type="match status" value="1"/>
</dbReference>
<comment type="similarity">
    <text evidence="2">Belongs to the TEX28 family.</text>
</comment>
<reference evidence="8" key="1">
    <citation type="submission" date="2020-10" db="EMBL/GenBank/DDBJ databases">
        <authorList>
            <person name="Kikuchi T."/>
        </authorList>
    </citation>
    <scope>NUCLEOTIDE SEQUENCE</scope>
    <source>
        <strain evidence="8">NKZ352</strain>
    </source>
</reference>
<feature type="region of interest" description="Disordered" evidence="7">
    <location>
        <begin position="102"/>
        <end position="131"/>
    </location>
</feature>
<name>A0A8S1GP56_9PELO</name>
<dbReference type="Pfam" id="PF10267">
    <property type="entry name" value="Tmemb_cc2"/>
    <property type="match status" value="1"/>
</dbReference>
<dbReference type="GO" id="GO:0016020">
    <property type="term" value="C:membrane"/>
    <property type="evidence" value="ECO:0007669"/>
    <property type="project" value="UniProtKB-SubCell"/>
</dbReference>
<gene>
    <name evidence="8" type="ORF">CAUJ_LOCUS958</name>
</gene>
<accession>A0A8S1GP56</accession>
<comment type="caution">
    <text evidence="8">The sequence shown here is derived from an EMBL/GenBank/DDBJ whole genome shotgun (WGS) entry which is preliminary data.</text>
</comment>
<evidence type="ECO:0000256" key="6">
    <source>
        <dbReference type="ARBA" id="ARBA00023136"/>
    </source>
</evidence>
<evidence type="ECO:0000256" key="1">
    <source>
        <dbReference type="ARBA" id="ARBA00004370"/>
    </source>
</evidence>
<proteinExistence type="inferred from homology"/>
<dbReference type="Proteomes" id="UP000835052">
    <property type="component" value="Unassembled WGS sequence"/>
</dbReference>
<comment type="subcellular location">
    <subcellularLocation>
        <location evidence="1">Membrane</location>
    </subcellularLocation>
</comment>
<evidence type="ECO:0000256" key="5">
    <source>
        <dbReference type="ARBA" id="ARBA00023054"/>
    </source>
</evidence>
<evidence type="ECO:0000256" key="7">
    <source>
        <dbReference type="SAM" id="MobiDB-lite"/>
    </source>
</evidence>
<dbReference type="InterPro" id="IPR019394">
    <property type="entry name" value="TEX28/TMCC"/>
</dbReference>
<keyword evidence="4" id="KW-1133">Transmembrane helix</keyword>
<keyword evidence="6" id="KW-0472">Membrane</keyword>
<feature type="compositionally biased region" description="Low complexity" evidence="7">
    <location>
        <begin position="1"/>
        <end position="17"/>
    </location>
</feature>
<evidence type="ECO:0000313" key="9">
    <source>
        <dbReference type="Proteomes" id="UP000835052"/>
    </source>
</evidence>
<evidence type="ECO:0000256" key="2">
    <source>
        <dbReference type="ARBA" id="ARBA00008108"/>
    </source>
</evidence>
<evidence type="ECO:0000313" key="8">
    <source>
        <dbReference type="EMBL" id="CAD6185039.1"/>
    </source>
</evidence>
<dbReference type="GO" id="GO:0012505">
    <property type="term" value="C:endomembrane system"/>
    <property type="evidence" value="ECO:0007669"/>
    <property type="project" value="TreeGrafter"/>
</dbReference>
<dbReference type="AlphaFoldDB" id="A0A8S1GP56"/>
<evidence type="ECO:0000256" key="3">
    <source>
        <dbReference type="ARBA" id="ARBA00022692"/>
    </source>
</evidence>
<evidence type="ECO:0000256" key="4">
    <source>
        <dbReference type="ARBA" id="ARBA00022989"/>
    </source>
</evidence>
<dbReference type="EMBL" id="CAJGYM010000002">
    <property type="protein sequence ID" value="CAD6185039.1"/>
    <property type="molecule type" value="Genomic_DNA"/>
</dbReference>
<keyword evidence="5" id="KW-0175">Coiled coil</keyword>
<organism evidence="8 9">
    <name type="scientific">Caenorhabditis auriculariae</name>
    <dbReference type="NCBI Taxonomy" id="2777116"/>
    <lineage>
        <taxon>Eukaryota</taxon>
        <taxon>Metazoa</taxon>
        <taxon>Ecdysozoa</taxon>
        <taxon>Nematoda</taxon>
        <taxon>Chromadorea</taxon>
        <taxon>Rhabditida</taxon>
        <taxon>Rhabditina</taxon>
        <taxon>Rhabditomorpha</taxon>
        <taxon>Rhabditoidea</taxon>
        <taxon>Rhabditidae</taxon>
        <taxon>Peloderinae</taxon>
        <taxon>Caenorhabditis</taxon>
    </lineage>
</organism>
<protein>
    <submittedName>
        <fullName evidence="8">Uncharacterized protein</fullName>
    </submittedName>
</protein>
<keyword evidence="9" id="KW-1185">Reference proteome</keyword>